<dbReference type="GO" id="GO:0004843">
    <property type="term" value="F:cysteine-type deubiquitinase activity"/>
    <property type="evidence" value="ECO:0007669"/>
    <property type="project" value="UniProtKB-EC"/>
</dbReference>
<dbReference type="GO" id="GO:0006366">
    <property type="term" value="P:transcription by RNA polymerase II"/>
    <property type="evidence" value="ECO:0007669"/>
    <property type="project" value="InterPro"/>
</dbReference>
<dbReference type="GO" id="GO:0046872">
    <property type="term" value="F:metal ion binding"/>
    <property type="evidence" value="ECO:0007669"/>
    <property type="project" value="UniProtKB-KW"/>
</dbReference>
<evidence type="ECO:0000256" key="4">
    <source>
        <dbReference type="ARBA" id="ARBA00022737"/>
    </source>
</evidence>
<dbReference type="Pfam" id="PF05001">
    <property type="entry name" value="RNA_pol_Rpb1_R"/>
    <property type="match status" value="8"/>
</dbReference>
<gene>
    <name evidence="11" type="ORF">MEDL_54285</name>
</gene>
<feature type="compositionally biased region" description="Polar residues" evidence="9">
    <location>
        <begin position="287"/>
        <end position="299"/>
    </location>
</feature>
<keyword evidence="6" id="KW-0238">DNA-binding</keyword>
<evidence type="ECO:0000256" key="1">
    <source>
        <dbReference type="ARBA" id="ARBA00004123"/>
    </source>
</evidence>
<dbReference type="PANTHER" id="PTHR47022">
    <property type="entry name" value="BTB AND MATH DOMAIN-CONTAINING PROTEIN 36-RELATED"/>
    <property type="match status" value="1"/>
</dbReference>
<keyword evidence="12" id="KW-1185">Reference proteome</keyword>
<feature type="domain" description="MATH" evidence="10">
    <location>
        <begin position="73"/>
        <end position="208"/>
    </location>
</feature>
<dbReference type="AlphaFoldDB" id="A0A8S3U8L8"/>
<keyword evidence="2" id="KW-0597">Phosphoprotein</keyword>
<evidence type="ECO:0000256" key="3">
    <source>
        <dbReference type="ARBA" id="ARBA00022723"/>
    </source>
</evidence>
<dbReference type="OrthoDB" id="6143701at2759"/>
<evidence type="ECO:0000313" key="12">
    <source>
        <dbReference type="Proteomes" id="UP000683360"/>
    </source>
</evidence>
<evidence type="ECO:0000256" key="6">
    <source>
        <dbReference type="ARBA" id="ARBA00023125"/>
    </source>
</evidence>
<keyword evidence="7" id="KW-0804">Transcription</keyword>
<feature type="compositionally biased region" description="Low complexity" evidence="9">
    <location>
        <begin position="312"/>
        <end position="337"/>
    </location>
</feature>
<evidence type="ECO:0000256" key="9">
    <source>
        <dbReference type="SAM" id="MobiDB-lite"/>
    </source>
</evidence>
<evidence type="ECO:0000256" key="2">
    <source>
        <dbReference type="ARBA" id="ARBA00022553"/>
    </source>
</evidence>
<feature type="region of interest" description="Disordered" evidence="9">
    <location>
        <begin position="434"/>
        <end position="495"/>
    </location>
</feature>
<dbReference type="PANTHER" id="PTHR47022:SF1">
    <property type="entry name" value="BTB AND MATH DOMAIN-CONTAINING PROTEIN 36-RELATED"/>
    <property type="match status" value="1"/>
</dbReference>
<evidence type="ECO:0000259" key="10">
    <source>
        <dbReference type="PROSITE" id="PS50144"/>
    </source>
</evidence>
<dbReference type="EC" id="3.4.19.12" evidence="11"/>
<keyword evidence="3" id="KW-0479">Metal-binding</keyword>
<comment type="caution">
    <text evidence="11">The sequence shown here is derived from an EMBL/GenBank/DDBJ whole genome shotgun (WGS) entry which is preliminary data.</text>
</comment>
<evidence type="ECO:0000256" key="8">
    <source>
        <dbReference type="ARBA" id="ARBA00023242"/>
    </source>
</evidence>
<keyword evidence="5" id="KW-0862">Zinc</keyword>
<dbReference type="InterPro" id="IPR002083">
    <property type="entry name" value="MATH/TRAF_dom"/>
</dbReference>
<keyword evidence="4" id="KW-0677">Repeat</keyword>
<feature type="region of interest" description="Disordered" evidence="9">
    <location>
        <begin position="372"/>
        <end position="418"/>
    </location>
</feature>
<evidence type="ECO:0000313" key="11">
    <source>
        <dbReference type="EMBL" id="CAG2242094.1"/>
    </source>
</evidence>
<evidence type="ECO:0000256" key="7">
    <source>
        <dbReference type="ARBA" id="ARBA00023163"/>
    </source>
</evidence>
<name>A0A8S3U8L8_MYTED</name>
<dbReference type="Gene3D" id="2.60.210.10">
    <property type="entry name" value="Apoptosis, Tumor Necrosis Factor Receptor Associated Protein 2, Chain A"/>
    <property type="match status" value="1"/>
</dbReference>
<dbReference type="PROSITE" id="PS50144">
    <property type="entry name" value="MATH"/>
    <property type="match status" value="1"/>
</dbReference>
<keyword evidence="8" id="KW-0539">Nucleus</keyword>
<accession>A0A8S3U8L8</accession>
<sequence>MAALRKDRKKTSDSDDIEIIKVDEASTDEIDKARRLQLPDYFYLNKENTPDEVCIDCDNYIPEHTNHDKHTDEVTFKYTIEDIGKFKRKQLSPPCMKGNLSWRLVAKPRWKHNKKRKKSLSLCLQNYLGIFLQCDEGDAILSTWECKVEAAIKILKHNNDEPLIKTIHHLFCSAKNSEGNSKFIPWNELVNPANNYVKDNKVTIEVCIKSDITTNGISESPEEIGLTPSTLSSTNNTSRPLIQNWSLFQLPGLVQSSHTSLSLIQTIPSYSSYIPPLNSIPRPRYQGNISTGSGYTSYRPTRPNYRPTSSRYSPLSPSYQPTSPSYSPTSPSYSPASPSYSPTSPSYCPTSPSYSPTSPSYCPTSPSYSPTSPSYSPTSPSYSPTSPSYSPTSPSYCPTSPSYSPRSPRYSPTSPGYSSTCSIYRPTRLRYSPAWSSSSYCPASPSYGPTSPSYCPSPSYSPTSPSYCPTSPSYSPASPSYCPTSPSYSPDYNFW</sequence>
<comment type="subcellular location">
    <subcellularLocation>
        <location evidence="1">Nucleus</location>
    </subcellularLocation>
</comment>
<dbReference type="PRINTS" id="PR01217">
    <property type="entry name" value="PRICHEXTENSN"/>
</dbReference>
<dbReference type="EMBL" id="CAJPWZ010002628">
    <property type="protein sequence ID" value="CAG2242094.1"/>
    <property type="molecule type" value="Genomic_DNA"/>
</dbReference>
<dbReference type="PROSITE" id="PS00115">
    <property type="entry name" value="RNA_POL_II_REPEAT"/>
    <property type="match status" value="4"/>
</dbReference>
<reference evidence="11" key="1">
    <citation type="submission" date="2021-03" db="EMBL/GenBank/DDBJ databases">
        <authorList>
            <person name="Bekaert M."/>
        </authorList>
    </citation>
    <scope>NUCLEOTIDE SEQUENCE</scope>
</reference>
<dbReference type="SUPFAM" id="SSF49599">
    <property type="entry name" value="TRAF domain-like"/>
    <property type="match status" value="1"/>
</dbReference>
<dbReference type="GO" id="GO:0005634">
    <property type="term" value="C:nucleus"/>
    <property type="evidence" value="ECO:0007669"/>
    <property type="project" value="UniProtKB-SubCell"/>
</dbReference>
<protein>
    <submittedName>
        <fullName evidence="11">USP7</fullName>
        <ecNumber evidence="11">3.4.19.12</ecNumber>
    </submittedName>
</protein>
<dbReference type="GO" id="GO:0003677">
    <property type="term" value="F:DNA binding"/>
    <property type="evidence" value="ECO:0007669"/>
    <property type="project" value="UniProtKB-KW"/>
</dbReference>
<dbReference type="InterPro" id="IPR000684">
    <property type="entry name" value="RNA_pol_II_repeat_euk"/>
</dbReference>
<dbReference type="SMART" id="SM00061">
    <property type="entry name" value="MATH"/>
    <property type="match status" value="1"/>
</dbReference>
<dbReference type="Pfam" id="PF22486">
    <property type="entry name" value="MATH_2"/>
    <property type="match status" value="1"/>
</dbReference>
<feature type="region of interest" description="Disordered" evidence="9">
    <location>
        <begin position="284"/>
        <end position="337"/>
    </location>
</feature>
<proteinExistence type="predicted"/>
<organism evidence="11 12">
    <name type="scientific">Mytilus edulis</name>
    <name type="common">Blue mussel</name>
    <dbReference type="NCBI Taxonomy" id="6550"/>
    <lineage>
        <taxon>Eukaryota</taxon>
        <taxon>Metazoa</taxon>
        <taxon>Spiralia</taxon>
        <taxon>Lophotrochozoa</taxon>
        <taxon>Mollusca</taxon>
        <taxon>Bivalvia</taxon>
        <taxon>Autobranchia</taxon>
        <taxon>Pteriomorphia</taxon>
        <taxon>Mytilida</taxon>
        <taxon>Mytiloidea</taxon>
        <taxon>Mytilidae</taxon>
        <taxon>Mytilinae</taxon>
        <taxon>Mytilus</taxon>
    </lineage>
</organism>
<dbReference type="Proteomes" id="UP000683360">
    <property type="component" value="Unassembled WGS sequence"/>
</dbReference>
<evidence type="ECO:0000256" key="5">
    <source>
        <dbReference type="ARBA" id="ARBA00022833"/>
    </source>
</evidence>
<dbReference type="InterPro" id="IPR008974">
    <property type="entry name" value="TRAF-like"/>
</dbReference>
<keyword evidence="11" id="KW-0378">Hydrolase</keyword>